<dbReference type="Gene3D" id="3.40.190.10">
    <property type="entry name" value="Periplasmic binding protein-like II"/>
    <property type="match status" value="1"/>
</dbReference>
<dbReference type="AlphaFoldDB" id="W0SD40"/>
<evidence type="ECO:0000256" key="2">
    <source>
        <dbReference type="SAM" id="SignalP"/>
    </source>
</evidence>
<feature type="domain" description="Solute-binding protein family 5" evidence="3">
    <location>
        <begin position="98"/>
        <end position="506"/>
    </location>
</feature>
<gene>
    <name evidence="4" type="ORF">SUTH_01166</name>
</gene>
<dbReference type="PANTHER" id="PTHR30290:SF64">
    <property type="entry name" value="ABC TRANSPORTER PERIPLASMIC BINDING PROTEIN"/>
    <property type="match status" value="1"/>
</dbReference>
<evidence type="ECO:0000313" key="4">
    <source>
        <dbReference type="EMBL" id="BAO28966.1"/>
    </source>
</evidence>
<dbReference type="STRING" id="1223802.SUTH_01166"/>
<keyword evidence="5" id="KW-1185">Reference proteome</keyword>
<dbReference type="Gene3D" id="3.10.105.10">
    <property type="entry name" value="Dipeptide-binding Protein, Domain 3"/>
    <property type="match status" value="1"/>
</dbReference>
<reference evidence="4 5" key="1">
    <citation type="journal article" date="2014" name="Syst. Appl. Microbiol.">
        <title>Complete genomes of freshwater sulfur oxidizers Sulfuricella denitrificans skB26 and Sulfuritalea hydrogenivorans sk43H: genetic insights into the sulfur oxidation pathway of betaproteobacteria.</title>
        <authorList>
            <person name="Watanabe T."/>
            <person name="Kojima H."/>
            <person name="Fukui M."/>
        </authorList>
    </citation>
    <scope>NUCLEOTIDE SEQUENCE [LARGE SCALE GENOMIC DNA]</scope>
    <source>
        <strain evidence="4">DSM22779</strain>
    </source>
</reference>
<dbReference type="Pfam" id="PF00496">
    <property type="entry name" value="SBP_bac_5"/>
    <property type="match status" value="1"/>
</dbReference>
<dbReference type="HOGENOM" id="CLU_023171_0_0_4"/>
<dbReference type="InterPro" id="IPR000914">
    <property type="entry name" value="SBP_5_dom"/>
</dbReference>
<feature type="chain" id="PRO_5004795285" evidence="2">
    <location>
        <begin position="24"/>
        <end position="597"/>
    </location>
</feature>
<dbReference type="GO" id="GO:0043190">
    <property type="term" value="C:ATP-binding cassette (ABC) transporter complex"/>
    <property type="evidence" value="ECO:0007669"/>
    <property type="project" value="InterPro"/>
</dbReference>
<dbReference type="EMBL" id="AP012547">
    <property type="protein sequence ID" value="BAO28966.1"/>
    <property type="molecule type" value="Genomic_DNA"/>
</dbReference>
<proteinExistence type="predicted"/>
<dbReference type="GO" id="GO:0030288">
    <property type="term" value="C:outer membrane-bounded periplasmic space"/>
    <property type="evidence" value="ECO:0007669"/>
    <property type="project" value="TreeGrafter"/>
</dbReference>
<dbReference type="InterPro" id="IPR039424">
    <property type="entry name" value="SBP_5"/>
</dbReference>
<dbReference type="OrthoDB" id="9801799at2"/>
<name>W0SD40_9PROT</name>
<organism evidence="4 5">
    <name type="scientific">Sulfuritalea hydrogenivorans sk43H</name>
    <dbReference type="NCBI Taxonomy" id="1223802"/>
    <lineage>
        <taxon>Bacteria</taxon>
        <taxon>Pseudomonadati</taxon>
        <taxon>Pseudomonadota</taxon>
        <taxon>Betaproteobacteria</taxon>
        <taxon>Nitrosomonadales</taxon>
        <taxon>Sterolibacteriaceae</taxon>
        <taxon>Sulfuritalea</taxon>
    </lineage>
</organism>
<keyword evidence="1 2" id="KW-0732">Signal</keyword>
<dbReference type="GO" id="GO:1904680">
    <property type="term" value="F:peptide transmembrane transporter activity"/>
    <property type="evidence" value="ECO:0007669"/>
    <property type="project" value="TreeGrafter"/>
</dbReference>
<evidence type="ECO:0000259" key="3">
    <source>
        <dbReference type="Pfam" id="PF00496"/>
    </source>
</evidence>
<dbReference type="Proteomes" id="UP000031637">
    <property type="component" value="Chromosome"/>
</dbReference>
<evidence type="ECO:0000313" key="5">
    <source>
        <dbReference type="Proteomes" id="UP000031637"/>
    </source>
</evidence>
<dbReference type="PIRSF" id="PIRSF002741">
    <property type="entry name" value="MppA"/>
    <property type="match status" value="1"/>
</dbReference>
<dbReference type="GO" id="GO:0015833">
    <property type="term" value="P:peptide transport"/>
    <property type="evidence" value="ECO:0007669"/>
    <property type="project" value="TreeGrafter"/>
</dbReference>
<evidence type="ECO:0000256" key="1">
    <source>
        <dbReference type="ARBA" id="ARBA00022729"/>
    </source>
</evidence>
<dbReference type="PANTHER" id="PTHR30290">
    <property type="entry name" value="PERIPLASMIC BINDING COMPONENT OF ABC TRANSPORTER"/>
    <property type="match status" value="1"/>
</dbReference>
<protein>
    <submittedName>
        <fullName evidence="4">Oligopeptide ABC transporter substrate-binding protein</fullName>
    </submittedName>
</protein>
<feature type="signal peptide" evidence="2">
    <location>
        <begin position="1"/>
        <end position="23"/>
    </location>
</feature>
<dbReference type="CDD" id="cd08497">
    <property type="entry name" value="MbnE-like"/>
    <property type="match status" value="1"/>
</dbReference>
<dbReference type="InterPro" id="IPR030678">
    <property type="entry name" value="Peptide/Ni-bd"/>
</dbReference>
<accession>W0SD40</accession>
<dbReference type="SUPFAM" id="SSF53850">
    <property type="entry name" value="Periplasmic binding protein-like II"/>
    <property type="match status" value="1"/>
</dbReference>
<dbReference type="RefSeq" id="WP_041097794.1">
    <property type="nucleotide sequence ID" value="NZ_AP012547.1"/>
</dbReference>
<sequence>MLKRIAHVVAPLLCALVAGASFASHGLALGGRPKYPAGFSHFDYVNPAAPRGGQLTLAAMGSFDKLNPFTLKGVPPVNLTELVFETLVAQSDDEPFSVYGLLAEDMALAQDEMSITFRLNPKAKFSNGDPVTAEDVKHSWNMLISKAASPLYRAMWADVKGIVVVDPRTVRFEFKRRNRELHMIVGQLPVFSRKWGNGKPFDQIVTDTPIASGPYLVDKAALGKTISYRRNPAWWGGDIPARRGMFNFEGVAYRYYKDELIRIEAFKAGEFDFVHENMAKNWARSYQGAKFDRGELIRRELTHLNPQGMQGYVFNLRRPLFQDVRVRKALTLALDFEWMNRQLFYNQYKRNYSYFTNSEMAATGSPDAAELKLLEPVRRHLEPEAFGPVPRPPTTVAPRSLRENLREARELFRAAGWEFRDGALRNARGEVFEFEIPLSGKSWERVVAPYARNLEKLGVSVKYRIIDSAILAKRTDDFDFDMLLHWFLSSQSPGNEQFLRFASETADEKGSQNLIGLKNPGIDHLVDAILTADTREKLVTACRALDRALLAGYYMIPQWHNTVHRVSYKKHLGIPEKQPLYYQPDDWLLKAWWMKKD</sequence>
<dbReference type="GO" id="GO:0042884">
    <property type="term" value="P:microcin transport"/>
    <property type="evidence" value="ECO:0007669"/>
    <property type="project" value="TreeGrafter"/>
</dbReference>
<dbReference type="KEGG" id="shd:SUTH_01166"/>